<organism evidence="9 10">
    <name type="scientific">Clostridium tetani (strain Massachusetts / E88)</name>
    <dbReference type="NCBI Taxonomy" id="212717"/>
    <lineage>
        <taxon>Bacteria</taxon>
        <taxon>Bacillati</taxon>
        <taxon>Bacillota</taxon>
        <taxon>Clostridia</taxon>
        <taxon>Eubacteriales</taxon>
        <taxon>Clostridiaceae</taxon>
        <taxon>Clostridium</taxon>
    </lineage>
</organism>
<dbReference type="InterPro" id="IPR000515">
    <property type="entry name" value="MetI-like"/>
</dbReference>
<evidence type="ECO:0000313" key="10">
    <source>
        <dbReference type="Proteomes" id="UP000001412"/>
    </source>
</evidence>
<keyword evidence="4 7" id="KW-0812">Transmembrane</keyword>
<feature type="transmembrane region" description="Helical" evidence="7">
    <location>
        <begin position="12"/>
        <end position="32"/>
    </location>
</feature>
<feature type="transmembrane region" description="Helical" evidence="7">
    <location>
        <begin position="100"/>
        <end position="127"/>
    </location>
</feature>
<dbReference type="SUPFAM" id="SSF161098">
    <property type="entry name" value="MetI-like"/>
    <property type="match status" value="1"/>
</dbReference>
<keyword evidence="3" id="KW-1003">Cell membrane</keyword>
<comment type="subcellular location">
    <subcellularLocation>
        <location evidence="1 7">Cell membrane</location>
        <topology evidence="1 7">Multi-pass membrane protein</topology>
    </subcellularLocation>
</comment>
<protein>
    <submittedName>
        <fullName evidence="9">Dipeptide transport system permease protein dppB</fullName>
    </submittedName>
</protein>
<feature type="transmembrane region" description="Helical" evidence="7">
    <location>
        <begin position="289"/>
        <end position="310"/>
    </location>
</feature>
<dbReference type="STRING" id="212717.CTC_01901"/>
<comment type="similarity">
    <text evidence="7">Belongs to the binding-protein-dependent transport system permease family.</text>
</comment>
<feature type="transmembrane region" description="Helical" evidence="7">
    <location>
        <begin position="191"/>
        <end position="208"/>
    </location>
</feature>
<dbReference type="Gene3D" id="1.10.3720.10">
    <property type="entry name" value="MetI-like"/>
    <property type="match status" value="1"/>
</dbReference>
<keyword evidence="6 7" id="KW-0472">Membrane</keyword>
<evidence type="ECO:0000256" key="4">
    <source>
        <dbReference type="ARBA" id="ARBA00022692"/>
    </source>
</evidence>
<dbReference type="CDD" id="cd06261">
    <property type="entry name" value="TM_PBP2"/>
    <property type="match status" value="1"/>
</dbReference>
<evidence type="ECO:0000256" key="6">
    <source>
        <dbReference type="ARBA" id="ARBA00023136"/>
    </source>
</evidence>
<evidence type="ECO:0000256" key="5">
    <source>
        <dbReference type="ARBA" id="ARBA00022989"/>
    </source>
</evidence>
<name>Q893C6_CLOTE</name>
<dbReference type="AlphaFoldDB" id="Q893C6"/>
<evidence type="ECO:0000256" key="1">
    <source>
        <dbReference type="ARBA" id="ARBA00004651"/>
    </source>
</evidence>
<evidence type="ECO:0000256" key="3">
    <source>
        <dbReference type="ARBA" id="ARBA00022475"/>
    </source>
</evidence>
<feature type="domain" description="ABC transmembrane type-1" evidence="8">
    <location>
        <begin position="100"/>
        <end position="314"/>
    </location>
</feature>
<feature type="transmembrane region" description="Helical" evidence="7">
    <location>
        <begin position="139"/>
        <end position="159"/>
    </location>
</feature>
<dbReference type="Pfam" id="PF00528">
    <property type="entry name" value="BPD_transp_1"/>
    <property type="match status" value="1"/>
</dbReference>
<proteinExistence type="inferred from homology"/>
<dbReference type="GO" id="GO:0055085">
    <property type="term" value="P:transmembrane transport"/>
    <property type="evidence" value="ECO:0007669"/>
    <property type="project" value="InterPro"/>
</dbReference>
<evidence type="ECO:0000259" key="8">
    <source>
        <dbReference type="PROSITE" id="PS50928"/>
    </source>
</evidence>
<dbReference type="HOGENOM" id="CLU_036879_0_2_9"/>
<dbReference type="PANTHER" id="PTHR43163">
    <property type="entry name" value="DIPEPTIDE TRANSPORT SYSTEM PERMEASE PROTEIN DPPB-RELATED"/>
    <property type="match status" value="1"/>
</dbReference>
<keyword evidence="5 7" id="KW-1133">Transmembrane helix</keyword>
<evidence type="ECO:0000313" key="9">
    <source>
        <dbReference type="EMBL" id="AAO36416.1"/>
    </source>
</evidence>
<dbReference type="PROSITE" id="PS50928">
    <property type="entry name" value="ABC_TM1"/>
    <property type="match status" value="1"/>
</dbReference>
<evidence type="ECO:0000256" key="7">
    <source>
        <dbReference type="RuleBase" id="RU363032"/>
    </source>
</evidence>
<keyword evidence="2 7" id="KW-0813">Transport</keyword>
<dbReference type="InterPro" id="IPR035906">
    <property type="entry name" value="MetI-like_sf"/>
</dbReference>
<dbReference type="InterPro" id="IPR045621">
    <property type="entry name" value="BPD_transp_1_N"/>
</dbReference>
<dbReference type="Proteomes" id="UP000001412">
    <property type="component" value="Chromosome"/>
</dbReference>
<sequence>MFIMAKKFIVRLIRAVTLLIGLSILTFSLIHLSPMDPINAYVGGDSSVSIEQIERIKEYWGVAKSPMEQYFTWIGAILKGNFGISKLYRRPVIDIIRSRFITSFALMGTAWILSAIFGYLLGVISAMNRGKIIDKIIKWYSYTLVSTPIFWLGLLLLIVFAVELKWFPVGLAVPAGVLESNIRFIDRVRHFVLPALTLSILGVANIAMHTREKMIDILNTEYIIFAKARGESKWQIFKNHGFRNSVIPAISLQFAYFGELFGGSVLAEQVFAYPGLGSILTTAGLKGDLPLLMGIILISSLFVFVGNFIADILNTVVDPRIKGDTLDV</sequence>
<gene>
    <name evidence="9" type="primary">dppB</name>
    <name evidence="9" type="ordered locus">CTC_01901</name>
</gene>
<dbReference type="KEGG" id="ctc:CTC_01901"/>
<reference evidence="9 10" key="1">
    <citation type="journal article" date="2003" name="Proc. Natl. Acad. Sci. U.S.A.">
        <title>The genome sequence of Clostridium tetani, the causative agent of tetanus disease.</title>
        <authorList>
            <person name="Brueggemann H."/>
            <person name="Baumer S."/>
            <person name="Fricke W.F."/>
            <person name="Wiezer A."/>
            <person name="Liesegang H."/>
            <person name="Decker I."/>
            <person name="Herzberg C."/>
            <person name="Martinez-Arias R."/>
            <person name="Merkl R."/>
            <person name="Henne A."/>
            <person name="Gottschalk G."/>
        </authorList>
    </citation>
    <scope>NUCLEOTIDE SEQUENCE [LARGE SCALE GENOMIC DNA]</scope>
    <source>
        <strain evidence="10">Massachusetts / E88</strain>
    </source>
</reference>
<keyword evidence="10" id="KW-1185">Reference proteome</keyword>
<dbReference type="PANTHER" id="PTHR43163:SF6">
    <property type="entry name" value="DIPEPTIDE TRANSPORT SYSTEM PERMEASE PROTEIN DPPB-RELATED"/>
    <property type="match status" value="1"/>
</dbReference>
<accession>Q893C6</accession>
<dbReference type="EMBL" id="AE015927">
    <property type="protein sequence ID" value="AAO36416.1"/>
    <property type="molecule type" value="Genomic_DNA"/>
</dbReference>
<dbReference type="GO" id="GO:0005886">
    <property type="term" value="C:plasma membrane"/>
    <property type="evidence" value="ECO:0007669"/>
    <property type="project" value="UniProtKB-SubCell"/>
</dbReference>
<evidence type="ECO:0000256" key="2">
    <source>
        <dbReference type="ARBA" id="ARBA00022448"/>
    </source>
</evidence>
<dbReference type="Pfam" id="PF19300">
    <property type="entry name" value="BPD_transp_1_N"/>
    <property type="match status" value="1"/>
</dbReference>